<dbReference type="EMBL" id="CAKMMF010000003">
    <property type="protein sequence ID" value="CAH1195811.1"/>
    <property type="molecule type" value="Genomic_DNA"/>
</dbReference>
<keyword evidence="1" id="KW-1133">Transmembrane helix</keyword>
<dbReference type="Proteomes" id="UP000838686">
    <property type="component" value="Unassembled WGS sequence"/>
</dbReference>
<protein>
    <recommendedName>
        <fullName evidence="4">DUF2798 domain-containing protein</fullName>
    </recommendedName>
</protein>
<proteinExistence type="predicted"/>
<dbReference type="RefSeq" id="WP_236339055.1">
    <property type="nucleotide sequence ID" value="NZ_CAKMMF010000003.1"/>
</dbReference>
<keyword evidence="1" id="KW-0812">Transmembrane</keyword>
<evidence type="ECO:0008006" key="4">
    <source>
        <dbReference type="Google" id="ProtNLM"/>
    </source>
</evidence>
<accession>A0ABN8G3K7</accession>
<dbReference type="Pfam" id="PF26310">
    <property type="entry name" value="YczF"/>
    <property type="match status" value="1"/>
</dbReference>
<keyword evidence="3" id="KW-1185">Reference proteome</keyword>
<feature type="transmembrane region" description="Helical" evidence="1">
    <location>
        <begin position="42"/>
        <end position="67"/>
    </location>
</feature>
<evidence type="ECO:0000313" key="2">
    <source>
        <dbReference type="EMBL" id="CAH1195811.1"/>
    </source>
</evidence>
<evidence type="ECO:0000313" key="3">
    <source>
        <dbReference type="Proteomes" id="UP000838686"/>
    </source>
</evidence>
<name>A0ABN8G3K7_9BACL</name>
<keyword evidence="1" id="KW-0472">Membrane</keyword>
<dbReference type="InterPro" id="IPR058725">
    <property type="entry name" value="YczF"/>
</dbReference>
<evidence type="ECO:0000256" key="1">
    <source>
        <dbReference type="SAM" id="Phobius"/>
    </source>
</evidence>
<comment type="caution">
    <text evidence="2">The sequence shown here is derived from an EMBL/GenBank/DDBJ whole genome shotgun (WGS) entry which is preliminary data.</text>
</comment>
<organism evidence="2 3">
    <name type="scientific">Paenibacillus plantiphilus</name>
    <dbReference type="NCBI Taxonomy" id="2905650"/>
    <lineage>
        <taxon>Bacteria</taxon>
        <taxon>Bacillati</taxon>
        <taxon>Bacillota</taxon>
        <taxon>Bacilli</taxon>
        <taxon>Bacillales</taxon>
        <taxon>Paenibacillaceae</taxon>
        <taxon>Paenibacillus</taxon>
    </lineage>
</organism>
<gene>
    <name evidence="2" type="ORF">PAECIP111893_00761</name>
</gene>
<sequence length="77" mass="8610">MRILSIFILLLTFSLTLSVILDLVIGMPLAQSMRNLINFWRFMGIPAYLLLAIFIGVPLINEIAAAAHAKQKTKKPN</sequence>
<reference evidence="2" key="1">
    <citation type="submission" date="2022-01" db="EMBL/GenBank/DDBJ databases">
        <authorList>
            <person name="Criscuolo A."/>
        </authorList>
    </citation>
    <scope>NUCLEOTIDE SEQUENCE</scope>
    <source>
        <strain evidence="2">CIP111893</strain>
    </source>
</reference>